<dbReference type="NCBIfam" id="TIGR02453">
    <property type="entry name" value="TIGR02453 family protein"/>
    <property type="match status" value="1"/>
</dbReference>
<dbReference type="RefSeq" id="WP_145343128.1">
    <property type="nucleotide sequence ID" value="NZ_CP036261.1"/>
</dbReference>
<dbReference type="Pfam" id="PF09365">
    <property type="entry name" value="DUF2461"/>
    <property type="match status" value="1"/>
</dbReference>
<evidence type="ECO:0008006" key="3">
    <source>
        <dbReference type="Google" id="ProtNLM"/>
    </source>
</evidence>
<dbReference type="PIRSF" id="PIRSF028451">
    <property type="entry name" value="UCP028451"/>
    <property type="match status" value="1"/>
</dbReference>
<sequence length="229" mass="26374">MSSRSIYTDDCLLFLEELRHNNDRAWFAENKERYEASVREPSLRLIEAIGPRLEKLSPFFPAVPKRVGGSLMRIHRDTRFAKDKTPYKTNVGIHFRHEVGKDVHAPGFYVHIEPERCFVGAGCWRPASPALLAIRRKIDDEPTRWKRARDAKAFRENYQLEGESLKTAPRDFAKDHPMIDDLRRKDFIGLSPLAESDVTSPDLVSTIIARFRAARSLMQFLCESACVPF</sequence>
<dbReference type="Proteomes" id="UP000319557">
    <property type="component" value="Chromosome"/>
</dbReference>
<dbReference type="AlphaFoldDB" id="A0A517LWN0"/>
<keyword evidence="2" id="KW-1185">Reference proteome</keyword>
<name>A0A517LWN0_9BACT</name>
<organism evidence="1 2">
    <name type="scientific">Rosistilla ulvae</name>
    <dbReference type="NCBI Taxonomy" id="1930277"/>
    <lineage>
        <taxon>Bacteria</taxon>
        <taxon>Pseudomonadati</taxon>
        <taxon>Planctomycetota</taxon>
        <taxon>Planctomycetia</taxon>
        <taxon>Pirellulales</taxon>
        <taxon>Pirellulaceae</taxon>
        <taxon>Rosistilla</taxon>
    </lineage>
</organism>
<evidence type="ECO:0000313" key="1">
    <source>
        <dbReference type="EMBL" id="QDS87017.1"/>
    </source>
</evidence>
<protein>
    <recommendedName>
        <fullName evidence="3">TIGR02453 family protein</fullName>
    </recommendedName>
</protein>
<gene>
    <name evidence="1" type="ORF">EC9_11930</name>
</gene>
<accession>A0A517LWN0</accession>
<dbReference type="OrthoDB" id="9794241at2"/>
<dbReference type="PANTHER" id="PTHR36452">
    <property type="entry name" value="CHROMOSOME 12, WHOLE GENOME SHOTGUN SEQUENCE"/>
    <property type="match status" value="1"/>
</dbReference>
<proteinExistence type="predicted"/>
<evidence type="ECO:0000313" key="2">
    <source>
        <dbReference type="Proteomes" id="UP000319557"/>
    </source>
</evidence>
<dbReference type="PANTHER" id="PTHR36452:SF1">
    <property type="entry name" value="DUF2461 DOMAIN-CONTAINING PROTEIN"/>
    <property type="match status" value="1"/>
</dbReference>
<dbReference type="KEGG" id="ruv:EC9_11930"/>
<dbReference type="InterPro" id="IPR015996">
    <property type="entry name" value="UCP028451"/>
</dbReference>
<reference evidence="1 2" key="1">
    <citation type="submission" date="2019-02" db="EMBL/GenBank/DDBJ databases">
        <title>Deep-cultivation of Planctomycetes and their phenomic and genomic characterization uncovers novel biology.</title>
        <authorList>
            <person name="Wiegand S."/>
            <person name="Jogler M."/>
            <person name="Boedeker C."/>
            <person name="Pinto D."/>
            <person name="Vollmers J."/>
            <person name="Rivas-Marin E."/>
            <person name="Kohn T."/>
            <person name="Peeters S.H."/>
            <person name="Heuer A."/>
            <person name="Rast P."/>
            <person name="Oberbeckmann S."/>
            <person name="Bunk B."/>
            <person name="Jeske O."/>
            <person name="Meyerdierks A."/>
            <person name="Storesund J.E."/>
            <person name="Kallscheuer N."/>
            <person name="Luecker S."/>
            <person name="Lage O.M."/>
            <person name="Pohl T."/>
            <person name="Merkel B.J."/>
            <person name="Hornburger P."/>
            <person name="Mueller R.-W."/>
            <person name="Bruemmer F."/>
            <person name="Labrenz M."/>
            <person name="Spormann A.M."/>
            <person name="Op den Camp H."/>
            <person name="Overmann J."/>
            <person name="Amann R."/>
            <person name="Jetten M.S.M."/>
            <person name="Mascher T."/>
            <person name="Medema M.H."/>
            <person name="Devos D.P."/>
            <person name="Kaster A.-K."/>
            <person name="Ovreas L."/>
            <person name="Rohde M."/>
            <person name="Galperin M.Y."/>
            <person name="Jogler C."/>
        </authorList>
    </citation>
    <scope>NUCLEOTIDE SEQUENCE [LARGE SCALE GENOMIC DNA]</scope>
    <source>
        <strain evidence="1 2">EC9</strain>
    </source>
</reference>
<dbReference type="InterPro" id="IPR012808">
    <property type="entry name" value="CHP02453"/>
</dbReference>
<dbReference type="EMBL" id="CP036261">
    <property type="protein sequence ID" value="QDS87017.1"/>
    <property type="molecule type" value="Genomic_DNA"/>
</dbReference>